<comment type="caution">
    <text evidence="2">The sequence shown here is derived from an EMBL/GenBank/DDBJ whole genome shotgun (WGS) entry which is preliminary data.</text>
</comment>
<dbReference type="Proteomes" id="UP001583177">
    <property type="component" value="Unassembled WGS sequence"/>
</dbReference>
<gene>
    <name evidence="2" type="ORF">Daus18300_004561</name>
</gene>
<dbReference type="EMBL" id="JAWRVE010000031">
    <property type="protein sequence ID" value="KAL1871925.1"/>
    <property type="molecule type" value="Genomic_DNA"/>
</dbReference>
<keyword evidence="3" id="KW-1185">Reference proteome</keyword>
<accession>A0ABR3X7X4</accession>
<feature type="compositionally biased region" description="Basic and acidic residues" evidence="1">
    <location>
        <begin position="201"/>
        <end position="211"/>
    </location>
</feature>
<feature type="compositionally biased region" description="Low complexity" evidence="1">
    <location>
        <begin position="156"/>
        <end position="166"/>
    </location>
</feature>
<proteinExistence type="predicted"/>
<protein>
    <recommendedName>
        <fullName evidence="4">RNase H type-1 domain-containing protein</fullName>
    </recommendedName>
</protein>
<reference evidence="2 3" key="1">
    <citation type="journal article" date="2024" name="IMA Fungus">
        <title>IMA Genome - F19 : A genome assembly and annotation guide to empower mycologists, including annotated draft genome sequences of Ceratocystis pirilliformis, Diaporthe australafricana, Fusarium ophioides, Paecilomyces lecythidis, and Sporothrix stenoceras.</title>
        <authorList>
            <person name="Aylward J."/>
            <person name="Wilson A.M."/>
            <person name="Visagie C.M."/>
            <person name="Spraker J."/>
            <person name="Barnes I."/>
            <person name="Buitendag C."/>
            <person name="Ceriani C."/>
            <person name="Del Mar Angel L."/>
            <person name="du Plessis D."/>
            <person name="Fuchs T."/>
            <person name="Gasser K."/>
            <person name="Kramer D."/>
            <person name="Li W."/>
            <person name="Munsamy K."/>
            <person name="Piso A."/>
            <person name="Price J.L."/>
            <person name="Sonnekus B."/>
            <person name="Thomas C."/>
            <person name="van der Nest A."/>
            <person name="van Dijk A."/>
            <person name="van Heerden A."/>
            <person name="van Vuuren N."/>
            <person name="Yilmaz N."/>
            <person name="Duong T.A."/>
            <person name="van der Merwe N.A."/>
            <person name="Wingfield M.J."/>
            <person name="Wingfield B.D."/>
        </authorList>
    </citation>
    <scope>NUCLEOTIDE SEQUENCE [LARGE SCALE GENOMIC DNA]</scope>
    <source>
        <strain evidence="2 3">CMW 18300</strain>
    </source>
</reference>
<dbReference type="Gene3D" id="3.30.420.10">
    <property type="entry name" value="Ribonuclease H-like superfamily/Ribonuclease H"/>
    <property type="match status" value="1"/>
</dbReference>
<dbReference type="InterPro" id="IPR036397">
    <property type="entry name" value="RNaseH_sf"/>
</dbReference>
<evidence type="ECO:0008006" key="4">
    <source>
        <dbReference type="Google" id="ProtNLM"/>
    </source>
</evidence>
<organism evidence="2 3">
    <name type="scientific">Diaporthe australafricana</name>
    <dbReference type="NCBI Taxonomy" id="127596"/>
    <lineage>
        <taxon>Eukaryota</taxon>
        <taxon>Fungi</taxon>
        <taxon>Dikarya</taxon>
        <taxon>Ascomycota</taxon>
        <taxon>Pezizomycotina</taxon>
        <taxon>Sordariomycetes</taxon>
        <taxon>Sordariomycetidae</taxon>
        <taxon>Diaporthales</taxon>
        <taxon>Diaporthaceae</taxon>
        <taxon>Diaporthe</taxon>
    </lineage>
</organism>
<evidence type="ECO:0000256" key="1">
    <source>
        <dbReference type="SAM" id="MobiDB-lite"/>
    </source>
</evidence>
<feature type="region of interest" description="Disordered" evidence="1">
    <location>
        <begin position="154"/>
        <end position="274"/>
    </location>
</feature>
<feature type="compositionally biased region" description="Basic and acidic residues" evidence="1">
    <location>
        <begin position="226"/>
        <end position="243"/>
    </location>
</feature>
<evidence type="ECO:0000313" key="2">
    <source>
        <dbReference type="EMBL" id="KAL1871925.1"/>
    </source>
</evidence>
<sequence>MAQSLSYVVTGVHDPNECELLALADAALVVSDEIKKNITTLRENNWKIRVMIWSDSHTALKFLQNPNCSKRFGPGRPTKIRNLILKIISEMESLPISAIQFIWIPGRCTKMHETADFMTKNPIVKSGKAPTSRAMIKMMFAKPTAGPRVIEKTVLSADSDSSTDTSRPAIPDKNEVSESGLIQQTRGKTDLAGANISKRPRPADIDGDRPRKIMRPANEATSSPQRTKDGPEATQISHEDSRLAETSPAILSSQPAVHGLGTPPPSTTSDEFADQPEAPIDTAIGHFIRLSSRMEFFDKIMQKITCVRRGGLGQRAKIQSAVVSQLRANEELSSTANLSPVASNGPHDMMNKARFPRIFDVVEKAVSKLPEPCRVVMQAAIAEQLDCNRQRAMSRASLDPREP</sequence>
<name>A0ABR3X7X4_9PEZI</name>
<evidence type="ECO:0000313" key="3">
    <source>
        <dbReference type="Proteomes" id="UP001583177"/>
    </source>
</evidence>